<dbReference type="Proteomes" id="UP001222027">
    <property type="component" value="Unassembled WGS sequence"/>
</dbReference>
<comment type="caution">
    <text evidence="2">The sequence shown here is derived from an EMBL/GenBank/DDBJ whole genome shotgun (WGS) entry which is preliminary data.</text>
</comment>
<gene>
    <name evidence="2" type="ORF">OPV22_024182</name>
</gene>
<keyword evidence="3" id="KW-1185">Reference proteome</keyword>
<accession>A0AAV8PDP5</accession>
<dbReference type="EMBL" id="JAQQAF010000006">
    <property type="protein sequence ID" value="KAJ8480455.1"/>
    <property type="molecule type" value="Genomic_DNA"/>
</dbReference>
<sequence>MARQRSFKKGREGSSLLASEEEEEEKEEERAAGEVEKKGGKKWPLCGLWRDRATNPVFGTSFLSASCHRFGKKEWTFGVSAISQPVKGSRTGVI</sequence>
<reference evidence="2 3" key="1">
    <citation type="submission" date="2022-12" db="EMBL/GenBank/DDBJ databases">
        <title>Chromosome-scale assembly of the Ensete ventricosum genome.</title>
        <authorList>
            <person name="Dussert Y."/>
            <person name="Stocks J."/>
            <person name="Wendawek A."/>
            <person name="Woldeyes F."/>
            <person name="Nichols R.A."/>
            <person name="Borrell J.S."/>
        </authorList>
    </citation>
    <scope>NUCLEOTIDE SEQUENCE [LARGE SCALE GENOMIC DNA]</scope>
    <source>
        <strain evidence="3">cv. Maze</strain>
        <tissue evidence="2">Seeds</tissue>
    </source>
</reference>
<feature type="region of interest" description="Disordered" evidence="1">
    <location>
        <begin position="1"/>
        <end position="40"/>
    </location>
</feature>
<protein>
    <submittedName>
        <fullName evidence="2">Uncharacterized protein</fullName>
    </submittedName>
</protein>
<dbReference type="AlphaFoldDB" id="A0AAV8PDP5"/>
<name>A0AAV8PDP5_ENSVE</name>
<proteinExistence type="predicted"/>
<feature type="compositionally biased region" description="Basic and acidic residues" evidence="1">
    <location>
        <begin position="28"/>
        <end position="38"/>
    </location>
</feature>
<evidence type="ECO:0000313" key="2">
    <source>
        <dbReference type="EMBL" id="KAJ8480455.1"/>
    </source>
</evidence>
<evidence type="ECO:0000256" key="1">
    <source>
        <dbReference type="SAM" id="MobiDB-lite"/>
    </source>
</evidence>
<evidence type="ECO:0000313" key="3">
    <source>
        <dbReference type="Proteomes" id="UP001222027"/>
    </source>
</evidence>
<organism evidence="2 3">
    <name type="scientific">Ensete ventricosum</name>
    <name type="common">Abyssinian banana</name>
    <name type="synonym">Musa ensete</name>
    <dbReference type="NCBI Taxonomy" id="4639"/>
    <lineage>
        <taxon>Eukaryota</taxon>
        <taxon>Viridiplantae</taxon>
        <taxon>Streptophyta</taxon>
        <taxon>Embryophyta</taxon>
        <taxon>Tracheophyta</taxon>
        <taxon>Spermatophyta</taxon>
        <taxon>Magnoliopsida</taxon>
        <taxon>Liliopsida</taxon>
        <taxon>Zingiberales</taxon>
        <taxon>Musaceae</taxon>
        <taxon>Ensete</taxon>
    </lineage>
</organism>